<dbReference type="InterPro" id="IPR050879">
    <property type="entry name" value="Acyltransferase_3"/>
</dbReference>
<feature type="transmembrane region" description="Helical" evidence="1">
    <location>
        <begin position="81"/>
        <end position="100"/>
    </location>
</feature>
<keyword evidence="1" id="KW-0472">Membrane</keyword>
<feature type="transmembrane region" description="Helical" evidence="1">
    <location>
        <begin position="261"/>
        <end position="279"/>
    </location>
</feature>
<evidence type="ECO:0000313" key="4">
    <source>
        <dbReference type="EMBL" id="QNV40470.1"/>
    </source>
</evidence>
<dbReference type="InterPro" id="IPR043968">
    <property type="entry name" value="SGNH"/>
</dbReference>
<dbReference type="InterPro" id="IPR002656">
    <property type="entry name" value="Acyl_transf_3_dom"/>
</dbReference>
<evidence type="ECO:0000256" key="1">
    <source>
        <dbReference type="SAM" id="Phobius"/>
    </source>
</evidence>
<accession>A0A7H2BLC4</accession>
<keyword evidence="4" id="KW-0012">Acyltransferase</keyword>
<feature type="domain" description="Acyltransferase 3" evidence="2">
    <location>
        <begin position="14"/>
        <end position="347"/>
    </location>
</feature>
<dbReference type="RefSeq" id="WP_190618047.1">
    <property type="nucleotide sequence ID" value="NZ_CP061538.1"/>
</dbReference>
<dbReference type="KEGG" id="rama:IDM48_03385"/>
<keyword evidence="1" id="KW-1133">Transmembrane helix</keyword>
<dbReference type="Pfam" id="PF01757">
    <property type="entry name" value="Acyl_transf_3"/>
    <property type="match status" value="1"/>
</dbReference>
<reference evidence="4 5" key="1">
    <citation type="submission" date="2020-09" db="EMBL/GenBank/DDBJ databases">
        <title>Investigation of environmental microbe.</title>
        <authorList>
            <person name="Ou Y."/>
            <person name="Kang Q."/>
        </authorList>
    </citation>
    <scope>NUCLEOTIDE SEQUENCE [LARGE SCALE GENOMIC DNA]</scope>
    <source>
        <strain evidence="4 5">KJZ-9</strain>
    </source>
</reference>
<dbReference type="PANTHER" id="PTHR23028:SF53">
    <property type="entry name" value="ACYL_TRANSF_3 DOMAIN-CONTAINING PROTEIN"/>
    <property type="match status" value="1"/>
</dbReference>
<dbReference type="GO" id="GO:0009103">
    <property type="term" value="P:lipopolysaccharide biosynthetic process"/>
    <property type="evidence" value="ECO:0007669"/>
    <property type="project" value="TreeGrafter"/>
</dbReference>
<feature type="transmembrane region" description="Helical" evidence="1">
    <location>
        <begin position="205"/>
        <end position="227"/>
    </location>
</feature>
<feature type="transmembrane region" description="Helical" evidence="1">
    <location>
        <begin position="178"/>
        <end position="199"/>
    </location>
</feature>
<dbReference type="EMBL" id="CP061538">
    <property type="protein sequence ID" value="QNV40470.1"/>
    <property type="molecule type" value="Genomic_DNA"/>
</dbReference>
<feature type="transmembrane region" description="Helical" evidence="1">
    <location>
        <begin position="150"/>
        <end position="169"/>
    </location>
</feature>
<dbReference type="GO" id="GO:0016020">
    <property type="term" value="C:membrane"/>
    <property type="evidence" value="ECO:0007669"/>
    <property type="project" value="TreeGrafter"/>
</dbReference>
<keyword evidence="4" id="KW-0808">Transferase</keyword>
<feature type="domain" description="SGNH" evidence="3">
    <location>
        <begin position="463"/>
        <end position="660"/>
    </location>
</feature>
<feature type="transmembrane region" description="Helical" evidence="1">
    <location>
        <begin position="42"/>
        <end position="60"/>
    </location>
</feature>
<feature type="transmembrane region" description="Helical" evidence="1">
    <location>
        <begin position="300"/>
        <end position="320"/>
    </location>
</feature>
<dbReference type="GO" id="GO:0016747">
    <property type="term" value="F:acyltransferase activity, transferring groups other than amino-acyl groups"/>
    <property type="evidence" value="ECO:0007669"/>
    <property type="project" value="InterPro"/>
</dbReference>
<feature type="transmembrane region" description="Helical" evidence="1">
    <location>
        <begin position="239"/>
        <end position="255"/>
    </location>
</feature>
<proteinExistence type="predicted"/>
<dbReference type="Pfam" id="PF19040">
    <property type="entry name" value="SGNH"/>
    <property type="match status" value="1"/>
</dbReference>
<evidence type="ECO:0000259" key="3">
    <source>
        <dbReference type="Pfam" id="PF19040"/>
    </source>
</evidence>
<evidence type="ECO:0000313" key="5">
    <source>
        <dbReference type="Proteomes" id="UP000516421"/>
    </source>
</evidence>
<feature type="transmembrane region" description="Helical" evidence="1">
    <location>
        <begin position="326"/>
        <end position="346"/>
    </location>
</feature>
<protein>
    <submittedName>
        <fullName evidence="4">Acyltransferase</fullName>
    </submittedName>
</protein>
<feature type="transmembrane region" description="Helical" evidence="1">
    <location>
        <begin position="367"/>
        <end position="385"/>
    </location>
</feature>
<name>A0A7H2BLC4_9MICC</name>
<keyword evidence="1" id="KW-0812">Transmembrane</keyword>
<sequence length="677" mass="76658">MNSTPSSPRKFRPEIQGLRAFAVTLVAIYHIWLGRVSGGVDIFLLISAFLMTLSFTRKIESGQPIFARAVLRYWVHTFKRILPLATVVVLATLWGTWQILPAPRWAGIMEEAKAVILYRENWWSISNMVDYYAADSSEASPLRHFWSLSVQGQIFIIWPLLFALCWVLYKIFRRRPRVILFSVFGTVFGLSLAYSVWLTGADQEIAYFSTWTRLWEFALGSLLAIALPWIRIPQRLRGMLGWVALVAIVSCGIILDVEGAFPGYIALWPTLAAAAIIAAGESGTRWGADRFLSTKPMLWLGKYSYGLYLIHWPLLVFYLYKVQQEKADLFAGLILLLVSVALSWILTNVIERPLRSWSWLDARNWRSALVIAACTLAVITVSNQWSADLQRQQAEIQANAAVDNPGAQVLQKGFDKPVSTDAQYLPLSAERYDDRPIYANHCAPEVLKKYGFEEWNCNQLVANEKPTQKVIAVGNSHMDQWGDALIALAKKEGWDLQYVQFNDCYFLEPSMNTEKPDCQAWVENTQRYIDGMHPDQVIIIGTISLPDEGGEIVPTGLRDFANHMQQQGIELIALRDNPRFKETHADCETRTKGLCDFDSELARTPSPLTQFKDIPVVAPVDMTDIICPNGSCPSEIGNVYVYRDDSHLTRTYVLSAKNIFIQRVEDAIAEREARNTQ</sequence>
<organism evidence="4 5">
    <name type="scientific">Rothia amarae</name>
    <dbReference type="NCBI Taxonomy" id="169480"/>
    <lineage>
        <taxon>Bacteria</taxon>
        <taxon>Bacillati</taxon>
        <taxon>Actinomycetota</taxon>
        <taxon>Actinomycetes</taxon>
        <taxon>Micrococcales</taxon>
        <taxon>Micrococcaceae</taxon>
        <taxon>Rothia</taxon>
    </lineage>
</organism>
<gene>
    <name evidence="4" type="ORF">IDM48_03385</name>
</gene>
<dbReference type="AlphaFoldDB" id="A0A7H2BLC4"/>
<keyword evidence="5" id="KW-1185">Reference proteome</keyword>
<dbReference type="PANTHER" id="PTHR23028">
    <property type="entry name" value="ACETYLTRANSFERASE"/>
    <property type="match status" value="1"/>
</dbReference>
<evidence type="ECO:0000259" key="2">
    <source>
        <dbReference type="Pfam" id="PF01757"/>
    </source>
</evidence>
<dbReference type="Proteomes" id="UP000516421">
    <property type="component" value="Chromosome"/>
</dbReference>